<dbReference type="AlphaFoldDB" id="A0A820RR50"/>
<evidence type="ECO:0000259" key="1">
    <source>
        <dbReference type="Pfam" id="PF13649"/>
    </source>
</evidence>
<dbReference type="EMBL" id="CAJOAY010033661">
    <property type="protein sequence ID" value="CAF4440130.1"/>
    <property type="molecule type" value="Genomic_DNA"/>
</dbReference>
<feature type="non-terminal residue" evidence="2">
    <location>
        <position position="1"/>
    </location>
</feature>
<feature type="domain" description="Methyltransferase" evidence="1">
    <location>
        <begin position="6"/>
        <end position="77"/>
    </location>
</feature>
<evidence type="ECO:0000313" key="3">
    <source>
        <dbReference type="Proteomes" id="UP000663881"/>
    </source>
</evidence>
<dbReference type="Proteomes" id="UP000663881">
    <property type="component" value="Unassembled WGS sequence"/>
</dbReference>
<evidence type="ECO:0000313" key="2">
    <source>
        <dbReference type="EMBL" id="CAF4440130.1"/>
    </source>
</evidence>
<protein>
    <recommendedName>
        <fullName evidence="1">Methyltransferase domain-containing protein</fullName>
    </recommendedName>
</protein>
<organism evidence="2 3">
    <name type="scientific">Adineta steineri</name>
    <dbReference type="NCBI Taxonomy" id="433720"/>
    <lineage>
        <taxon>Eukaryota</taxon>
        <taxon>Metazoa</taxon>
        <taxon>Spiralia</taxon>
        <taxon>Gnathifera</taxon>
        <taxon>Rotifera</taxon>
        <taxon>Eurotatoria</taxon>
        <taxon>Bdelloidea</taxon>
        <taxon>Adinetida</taxon>
        <taxon>Adinetidae</taxon>
        <taxon>Adineta</taxon>
    </lineage>
</organism>
<gene>
    <name evidence="2" type="ORF">OKA104_LOCUS53577</name>
</gene>
<dbReference type="InterPro" id="IPR029063">
    <property type="entry name" value="SAM-dependent_MTases_sf"/>
</dbReference>
<dbReference type="CDD" id="cd02440">
    <property type="entry name" value="AdoMet_MTases"/>
    <property type="match status" value="1"/>
</dbReference>
<name>A0A820RR50_9BILA</name>
<proteinExistence type="predicted"/>
<reference evidence="2" key="1">
    <citation type="submission" date="2021-02" db="EMBL/GenBank/DDBJ databases">
        <authorList>
            <person name="Nowell W R."/>
        </authorList>
    </citation>
    <scope>NUCLEOTIDE SEQUENCE</scope>
</reference>
<dbReference type="InterPro" id="IPR041698">
    <property type="entry name" value="Methyltransf_25"/>
</dbReference>
<dbReference type="SUPFAM" id="SSF53335">
    <property type="entry name" value="S-adenosyl-L-methionine-dependent methyltransferases"/>
    <property type="match status" value="1"/>
</dbReference>
<accession>A0A820RR50</accession>
<comment type="caution">
    <text evidence="2">The sequence shown here is derived from an EMBL/GenBank/DDBJ whole genome shotgun (WGS) entry which is preliminary data.</text>
</comment>
<dbReference type="Gene3D" id="3.40.50.150">
    <property type="entry name" value="Vaccinia Virus protein VP39"/>
    <property type="match status" value="1"/>
</dbReference>
<sequence>LLEKLLDVGCGNGLFAREMINNGIAKSVIGVDASKDMIDLSIQENKENDQRYEYLVKDVYTLLPDDVGGTVPLIISIYLL</sequence>
<dbReference type="Pfam" id="PF13649">
    <property type="entry name" value="Methyltransf_25"/>
    <property type="match status" value="1"/>
</dbReference>